<dbReference type="OMA" id="AFLMISY"/>
<feature type="transmembrane region" description="Helical" evidence="1">
    <location>
        <begin position="47"/>
        <end position="69"/>
    </location>
</feature>
<dbReference type="PaxDb" id="6239-T10D4.8"/>
<dbReference type="CTD" id="191923"/>
<dbReference type="Proteomes" id="UP000001940">
    <property type="component" value="Chromosome II"/>
</dbReference>
<dbReference type="OrthoDB" id="5852718at2759"/>
<sequence>MLDINFSLPYWLSVYFHIIGSISLIADIFSIYLILFKSEKIDNFRYFLLNFRISCILTDFHLTFLIQPVPFYPILAGSIMGFGIRLGATLHFGITGFAFLLTYQIGSMIICFVRKHQTIAKTLQQYRIPRWGLILMMTYFLTFTMGVTGFLSVLSVPEDLKFDFVEMNYPDLLPQFQKLPNFSIYEFSSKFLALIIFSILGGFLSFTVFILVLVNILRMLTILKLKISSSNYQKHRAAIRSLSAQFVTSAVIFVPPIVCVVVIMVGLNGSQLIVEVFLMVACLHSTLNVIVLIVTCPPYRRFLIQLVQRKNSPKSKGARSVLVRNSAIAISNFNK</sequence>
<feature type="transmembrane region" description="Helical" evidence="1">
    <location>
        <begin position="191"/>
        <end position="217"/>
    </location>
</feature>
<feature type="transmembrane region" description="Helical" evidence="1">
    <location>
        <begin position="89"/>
        <end position="113"/>
    </location>
</feature>
<dbReference type="PhylomeDB" id="Q9TZF0"/>
<dbReference type="eggNOG" id="ENOG502SX9A">
    <property type="taxonomic scope" value="Eukaryota"/>
</dbReference>
<protein>
    <submittedName>
        <fullName evidence="2">Serpentine Receptor, class H</fullName>
    </submittedName>
</protein>
<dbReference type="EMBL" id="BX284602">
    <property type="protein sequence ID" value="CCD73599.1"/>
    <property type="molecule type" value="Genomic_DNA"/>
</dbReference>
<evidence type="ECO:0000313" key="2">
    <source>
        <dbReference type="EMBL" id="CCD73599.1"/>
    </source>
</evidence>
<feature type="transmembrane region" description="Helical" evidence="1">
    <location>
        <begin position="133"/>
        <end position="154"/>
    </location>
</feature>
<dbReference type="HOGENOM" id="CLU_067919_1_0_1"/>
<keyword evidence="1" id="KW-0812">Transmembrane</keyword>
<dbReference type="PANTHER" id="PTHR45830:SF6">
    <property type="entry name" value="SERPENTINE RECEPTOR, CLASS H-RELATED"/>
    <property type="match status" value="1"/>
</dbReference>
<reference evidence="2 3" key="1">
    <citation type="journal article" date="1998" name="Science">
        <title>Genome sequence of the nematode C. elegans: a platform for investigating biology.</title>
        <authorList>
            <consortium name="The C. elegans sequencing consortium"/>
            <person name="Sulson J.E."/>
            <person name="Waterston R."/>
        </authorList>
    </citation>
    <scope>NUCLEOTIDE SEQUENCE [LARGE SCALE GENOMIC DNA]</scope>
    <source>
        <strain evidence="2 3">Bristol N2</strain>
    </source>
</reference>
<feature type="transmembrane region" description="Helical" evidence="1">
    <location>
        <begin position="12"/>
        <end position="35"/>
    </location>
</feature>
<dbReference type="WormBase" id="T10D4.8">
    <property type="protein sequence ID" value="CE33693"/>
    <property type="gene ID" value="WBGene00005566"/>
    <property type="gene designation" value="sri-54"/>
</dbReference>
<dbReference type="Pfam" id="PF10327">
    <property type="entry name" value="7TM_GPCR_Sri"/>
    <property type="match status" value="1"/>
</dbReference>
<evidence type="ECO:0000313" key="4">
    <source>
        <dbReference type="WormBase" id="T10D4.8"/>
    </source>
</evidence>
<dbReference type="SUPFAM" id="SSF81321">
    <property type="entry name" value="Family A G protein-coupled receptor-like"/>
    <property type="match status" value="1"/>
</dbReference>
<evidence type="ECO:0000313" key="3">
    <source>
        <dbReference type="Proteomes" id="UP000001940"/>
    </source>
</evidence>
<keyword evidence="2" id="KW-0675">Receptor</keyword>
<dbReference type="AlphaFoldDB" id="Q9TZF0"/>
<dbReference type="PANTHER" id="PTHR45830">
    <property type="entry name" value="SERPENTINE RECEPTOR, CLASS I"/>
    <property type="match status" value="1"/>
</dbReference>
<accession>Q9TZF0</accession>
<name>Q9TZF0_CAEEL</name>
<dbReference type="InterPro" id="IPR019429">
    <property type="entry name" value="7TM_GPCR_serpentine_rcpt_Sri"/>
</dbReference>
<keyword evidence="1" id="KW-0472">Membrane</keyword>
<feature type="transmembrane region" description="Helical" evidence="1">
    <location>
        <begin position="272"/>
        <end position="294"/>
    </location>
</feature>
<dbReference type="KEGG" id="cel:CELE_T10D4.8"/>
<dbReference type="PIR" id="T33548">
    <property type="entry name" value="T33548"/>
</dbReference>
<dbReference type="RefSeq" id="NP_494456.2">
    <property type="nucleotide sequence ID" value="NM_062055.2"/>
</dbReference>
<dbReference type="InParanoid" id="Q9TZF0"/>
<proteinExistence type="predicted"/>
<dbReference type="Gene3D" id="1.20.1070.10">
    <property type="entry name" value="Rhodopsin 7-helix transmembrane proteins"/>
    <property type="match status" value="1"/>
</dbReference>
<evidence type="ECO:0000256" key="1">
    <source>
        <dbReference type="SAM" id="Phobius"/>
    </source>
</evidence>
<dbReference type="FunCoup" id="Q9TZF0">
    <property type="interactions" value="12"/>
</dbReference>
<keyword evidence="3" id="KW-1185">Reference proteome</keyword>
<feature type="transmembrane region" description="Helical" evidence="1">
    <location>
        <begin position="238"/>
        <end position="266"/>
    </location>
</feature>
<dbReference type="UCSC" id="T10D4.8">
    <property type="organism name" value="c. elegans"/>
</dbReference>
<dbReference type="GeneID" id="191923"/>
<gene>
    <name evidence="2 4" type="primary">sri-54</name>
    <name evidence="2" type="ORF">CELE_T10D4.8</name>
    <name evidence="4" type="ORF">T10D4.8</name>
</gene>
<keyword evidence="1" id="KW-1133">Transmembrane helix</keyword>
<dbReference type="AGR" id="WB:WBGene00005566"/>
<organism evidence="2 3">
    <name type="scientific">Caenorhabditis elegans</name>
    <dbReference type="NCBI Taxonomy" id="6239"/>
    <lineage>
        <taxon>Eukaryota</taxon>
        <taxon>Metazoa</taxon>
        <taxon>Ecdysozoa</taxon>
        <taxon>Nematoda</taxon>
        <taxon>Chromadorea</taxon>
        <taxon>Rhabditida</taxon>
        <taxon>Rhabditina</taxon>
        <taxon>Rhabditomorpha</taxon>
        <taxon>Rhabditoidea</taxon>
        <taxon>Rhabditidae</taxon>
        <taxon>Peloderinae</taxon>
        <taxon>Caenorhabditis</taxon>
    </lineage>
</organism>